<proteinExistence type="inferred from homology"/>
<feature type="domain" description="G-protein coupled receptors family 1 profile" evidence="11">
    <location>
        <begin position="1"/>
        <end position="253"/>
    </location>
</feature>
<dbReference type="STRING" id="947166.A0A1D1V3E9"/>
<comment type="similarity">
    <text evidence="9">Belongs to the G-protein coupled receptor 1 family.</text>
</comment>
<comment type="subcellular location">
    <subcellularLocation>
        <location evidence="1">Cell membrane</location>
        <topology evidence="1">Multi-pass membrane protein</topology>
    </subcellularLocation>
</comment>
<keyword evidence="7 9" id="KW-0675">Receptor</keyword>
<evidence type="ECO:0000256" key="10">
    <source>
        <dbReference type="SAM" id="Phobius"/>
    </source>
</evidence>
<feature type="transmembrane region" description="Helical" evidence="10">
    <location>
        <begin position="12"/>
        <end position="37"/>
    </location>
</feature>
<name>A0A1D1V3E9_RAMVA</name>
<reference evidence="12 13" key="1">
    <citation type="journal article" date="2016" name="Nat. Commun.">
        <title>Extremotolerant tardigrade genome and improved radiotolerance of human cultured cells by tardigrade-unique protein.</title>
        <authorList>
            <person name="Hashimoto T."/>
            <person name="Horikawa D.D."/>
            <person name="Saito Y."/>
            <person name="Kuwahara H."/>
            <person name="Kozuka-Hata H."/>
            <person name="Shin-I T."/>
            <person name="Minakuchi Y."/>
            <person name="Ohishi K."/>
            <person name="Motoyama A."/>
            <person name="Aizu T."/>
            <person name="Enomoto A."/>
            <person name="Kondo K."/>
            <person name="Tanaka S."/>
            <person name="Hara Y."/>
            <person name="Koshikawa S."/>
            <person name="Sagara H."/>
            <person name="Miura T."/>
            <person name="Yokobori S."/>
            <person name="Miyagawa K."/>
            <person name="Suzuki Y."/>
            <person name="Kubo T."/>
            <person name="Oyama M."/>
            <person name="Kohara Y."/>
            <person name="Fujiyama A."/>
            <person name="Arakawa K."/>
            <person name="Katayama T."/>
            <person name="Toyoda A."/>
            <person name="Kunieda T."/>
        </authorList>
    </citation>
    <scope>NUCLEOTIDE SEQUENCE [LARGE SCALE GENOMIC DNA]</scope>
    <source>
        <strain evidence="12 13">YOKOZUNA-1</strain>
    </source>
</reference>
<keyword evidence="13" id="KW-1185">Reference proteome</keyword>
<comment type="caution">
    <text evidence="12">The sequence shown here is derived from an EMBL/GenBank/DDBJ whole genome shotgun (WGS) entry which is preliminary data.</text>
</comment>
<evidence type="ECO:0000259" key="11">
    <source>
        <dbReference type="PROSITE" id="PS50262"/>
    </source>
</evidence>
<protein>
    <recommendedName>
        <fullName evidence="11">G-protein coupled receptors family 1 profile domain-containing protein</fullName>
    </recommendedName>
</protein>
<dbReference type="OrthoDB" id="10044919at2759"/>
<dbReference type="AlphaFoldDB" id="A0A1D1V3E9"/>
<evidence type="ECO:0000256" key="9">
    <source>
        <dbReference type="RuleBase" id="RU000688"/>
    </source>
</evidence>
<evidence type="ECO:0000313" key="13">
    <source>
        <dbReference type="Proteomes" id="UP000186922"/>
    </source>
</evidence>
<dbReference type="Proteomes" id="UP000186922">
    <property type="component" value="Unassembled WGS sequence"/>
</dbReference>
<evidence type="ECO:0000256" key="2">
    <source>
        <dbReference type="ARBA" id="ARBA00022475"/>
    </source>
</evidence>
<feature type="transmembrane region" description="Helical" evidence="10">
    <location>
        <begin position="203"/>
        <end position="226"/>
    </location>
</feature>
<evidence type="ECO:0000256" key="4">
    <source>
        <dbReference type="ARBA" id="ARBA00022989"/>
    </source>
</evidence>
<evidence type="ECO:0000256" key="1">
    <source>
        <dbReference type="ARBA" id="ARBA00004651"/>
    </source>
</evidence>
<feature type="transmembrane region" description="Helical" evidence="10">
    <location>
        <begin position="132"/>
        <end position="159"/>
    </location>
</feature>
<gene>
    <name evidence="12" type="primary">RvY_06878</name>
    <name evidence="12" type="synonym">RvY_06878.1</name>
    <name evidence="12" type="ORF">RvY_06878-1</name>
</gene>
<dbReference type="GO" id="GO:0004930">
    <property type="term" value="F:G protein-coupled receptor activity"/>
    <property type="evidence" value="ECO:0007669"/>
    <property type="project" value="UniProtKB-KW"/>
</dbReference>
<accession>A0A1D1V3E9</accession>
<dbReference type="PROSITE" id="PS50262">
    <property type="entry name" value="G_PROTEIN_RECEP_F1_2"/>
    <property type="match status" value="1"/>
</dbReference>
<dbReference type="CDD" id="cd00637">
    <property type="entry name" value="7tm_classA_rhodopsin-like"/>
    <property type="match status" value="1"/>
</dbReference>
<organism evidence="12 13">
    <name type="scientific">Ramazzottius varieornatus</name>
    <name type="common">Water bear</name>
    <name type="synonym">Tardigrade</name>
    <dbReference type="NCBI Taxonomy" id="947166"/>
    <lineage>
        <taxon>Eukaryota</taxon>
        <taxon>Metazoa</taxon>
        <taxon>Ecdysozoa</taxon>
        <taxon>Tardigrada</taxon>
        <taxon>Eutardigrada</taxon>
        <taxon>Parachela</taxon>
        <taxon>Hypsibioidea</taxon>
        <taxon>Ramazzottiidae</taxon>
        <taxon>Ramazzottius</taxon>
    </lineage>
</organism>
<sequence>MPALRTTGNYFIVNLSLADLLVTMVTQPSSILGALFGEEWFEARPVVCSIVGTLCAMGCIASTWNICMISVNRYIVICRYHIYSKIYTKRNTILLCLSVWILIYLIEMPNHIGWGDTRFSEVFFVCTFANHVHSFALFYILVGVMIPVSVSCAAYIGIFKRVRTSNLVRNRILNRDAVASKVPLKDERMQIRDFHRNIRIARALFKVFMIFLIMWIPVAVLILMGMGKQVDYVWYILTVLLAHGNSSVNCVVYALSLDHFREGYTKLLHMRFIRRKGVNKITAIYGNTAT</sequence>
<dbReference type="PANTHER" id="PTHR24228:SF75">
    <property type="entry name" value="G-PROTEIN COUPLED RECEPTORS FAMILY 1 PROFILE DOMAIN-CONTAINING PROTEIN"/>
    <property type="match status" value="1"/>
</dbReference>
<evidence type="ECO:0000313" key="12">
    <source>
        <dbReference type="EMBL" id="GAU95225.1"/>
    </source>
</evidence>
<dbReference type="InterPro" id="IPR000276">
    <property type="entry name" value="GPCR_Rhodpsn"/>
</dbReference>
<dbReference type="GO" id="GO:0005886">
    <property type="term" value="C:plasma membrane"/>
    <property type="evidence" value="ECO:0007669"/>
    <property type="project" value="UniProtKB-SubCell"/>
</dbReference>
<dbReference type="PROSITE" id="PS00237">
    <property type="entry name" value="G_PROTEIN_RECEP_F1_1"/>
    <property type="match status" value="1"/>
</dbReference>
<keyword evidence="2" id="KW-1003">Cell membrane</keyword>
<dbReference type="SUPFAM" id="SSF81321">
    <property type="entry name" value="Family A G protein-coupled receptor-like"/>
    <property type="match status" value="1"/>
</dbReference>
<evidence type="ECO:0000256" key="8">
    <source>
        <dbReference type="ARBA" id="ARBA00023224"/>
    </source>
</evidence>
<keyword evidence="8 9" id="KW-0807">Transducer</keyword>
<keyword evidence="6 10" id="KW-0472">Membrane</keyword>
<dbReference type="PANTHER" id="PTHR24228">
    <property type="entry name" value="B2 BRADYKININ RECEPTOR/ANGIOTENSIN II RECEPTOR"/>
    <property type="match status" value="1"/>
</dbReference>
<evidence type="ECO:0000256" key="3">
    <source>
        <dbReference type="ARBA" id="ARBA00022692"/>
    </source>
</evidence>
<dbReference type="Pfam" id="PF00001">
    <property type="entry name" value="7tm_1"/>
    <property type="match status" value="1"/>
</dbReference>
<dbReference type="Gene3D" id="1.20.1070.10">
    <property type="entry name" value="Rhodopsin 7-helix transmembrane proteins"/>
    <property type="match status" value="1"/>
</dbReference>
<feature type="transmembrane region" description="Helical" evidence="10">
    <location>
        <begin position="92"/>
        <end position="112"/>
    </location>
</feature>
<dbReference type="EMBL" id="BDGG01000003">
    <property type="protein sequence ID" value="GAU95225.1"/>
    <property type="molecule type" value="Genomic_DNA"/>
</dbReference>
<keyword evidence="3 9" id="KW-0812">Transmembrane</keyword>
<evidence type="ECO:0000256" key="6">
    <source>
        <dbReference type="ARBA" id="ARBA00023136"/>
    </source>
</evidence>
<dbReference type="PRINTS" id="PR00237">
    <property type="entry name" value="GPCRRHODOPSN"/>
</dbReference>
<feature type="transmembrane region" description="Helical" evidence="10">
    <location>
        <begin position="232"/>
        <end position="256"/>
    </location>
</feature>
<feature type="transmembrane region" description="Helical" evidence="10">
    <location>
        <begin position="49"/>
        <end position="71"/>
    </location>
</feature>
<keyword evidence="5 9" id="KW-0297">G-protein coupled receptor</keyword>
<keyword evidence="4 10" id="KW-1133">Transmembrane helix</keyword>
<dbReference type="InterPro" id="IPR017452">
    <property type="entry name" value="GPCR_Rhodpsn_7TM"/>
</dbReference>
<evidence type="ECO:0000256" key="7">
    <source>
        <dbReference type="ARBA" id="ARBA00023170"/>
    </source>
</evidence>
<evidence type="ECO:0000256" key="5">
    <source>
        <dbReference type="ARBA" id="ARBA00023040"/>
    </source>
</evidence>